<dbReference type="Proteomes" id="UP000256964">
    <property type="component" value="Unassembled WGS sequence"/>
</dbReference>
<proteinExistence type="predicted"/>
<evidence type="ECO:0000313" key="3">
    <source>
        <dbReference type="Proteomes" id="UP000256964"/>
    </source>
</evidence>
<organism evidence="2 3">
    <name type="scientific">Lentinus brumalis</name>
    <dbReference type="NCBI Taxonomy" id="2498619"/>
    <lineage>
        <taxon>Eukaryota</taxon>
        <taxon>Fungi</taxon>
        <taxon>Dikarya</taxon>
        <taxon>Basidiomycota</taxon>
        <taxon>Agaricomycotina</taxon>
        <taxon>Agaricomycetes</taxon>
        <taxon>Polyporales</taxon>
        <taxon>Polyporaceae</taxon>
        <taxon>Lentinus</taxon>
    </lineage>
</organism>
<gene>
    <name evidence="2" type="ORF">OH76DRAFT_512265</name>
</gene>
<evidence type="ECO:0000256" key="1">
    <source>
        <dbReference type="SAM" id="MobiDB-lite"/>
    </source>
</evidence>
<feature type="region of interest" description="Disordered" evidence="1">
    <location>
        <begin position="51"/>
        <end position="81"/>
    </location>
</feature>
<reference evidence="2 3" key="1">
    <citation type="journal article" date="2018" name="Biotechnol. Biofuels">
        <title>Integrative visual omics of the white-rot fungus Polyporus brumalis exposes the biotechnological potential of its oxidative enzymes for delignifying raw plant biomass.</title>
        <authorList>
            <person name="Miyauchi S."/>
            <person name="Rancon A."/>
            <person name="Drula E."/>
            <person name="Hage H."/>
            <person name="Chaduli D."/>
            <person name="Favel A."/>
            <person name="Grisel S."/>
            <person name="Henrissat B."/>
            <person name="Herpoel-Gimbert I."/>
            <person name="Ruiz-Duenas F.J."/>
            <person name="Chevret D."/>
            <person name="Hainaut M."/>
            <person name="Lin J."/>
            <person name="Wang M."/>
            <person name="Pangilinan J."/>
            <person name="Lipzen A."/>
            <person name="Lesage-Meessen L."/>
            <person name="Navarro D."/>
            <person name="Riley R."/>
            <person name="Grigoriev I.V."/>
            <person name="Zhou S."/>
            <person name="Raouche S."/>
            <person name="Rosso M.N."/>
        </authorList>
    </citation>
    <scope>NUCLEOTIDE SEQUENCE [LARGE SCALE GENOMIC DNA]</scope>
    <source>
        <strain evidence="2 3">BRFM 1820</strain>
    </source>
</reference>
<dbReference type="AlphaFoldDB" id="A0A371DB85"/>
<evidence type="ECO:0000313" key="2">
    <source>
        <dbReference type="EMBL" id="RDX49787.1"/>
    </source>
</evidence>
<name>A0A371DB85_9APHY</name>
<feature type="region of interest" description="Disordered" evidence="1">
    <location>
        <begin position="11"/>
        <end position="30"/>
    </location>
</feature>
<sequence>MCESGDVCREAGNSRRQCGGAGSDPPGLVKPSVHPLLTSIFLLVRLVRGNGDDELNRGNRRKDLCGRRRGQRLGSPSSKSR</sequence>
<feature type="compositionally biased region" description="Basic and acidic residues" evidence="1">
    <location>
        <begin position="51"/>
        <end position="66"/>
    </location>
</feature>
<accession>A0A371DB85</accession>
<keyword evidence="3" id="KW-1185">Reference proteome</keyword>
<protein>
    <submittedName>
        <fullName evidence="2">Uncharacterized protein</fullName>
    </submittedName>
</protein>
<dbReference type="EMBL" id="KZ857403">
    <property type="protein sequence ID" value="RDX49787.1"/>
    <property type="molecule type" value="Genomic_DNA"/>
</dbReference>